<dbReference type="AlphaFoldDB" id="A0A381Y0F8"/>
<sequence length="80" mass="9147">MFEDAAENAIFHVQFPESIMAMDDEIAVKFVICLNCELVWPAGDLSRHDHEFETDKGDLLVVFDYHCPECRAKLASWGTQ</sequence>
<organism evidence="1">
    <name type="scientific">marine metagenome</name>
    <dbReference type="NCBI Taxonomy" id="408172"/>
    <lineage>
        <taxon>unclassified sequences</taxon>
        <taxon>metagenomes</taxon>
        <taxon>ecological metagenomes</taxon>
    </lineage>
</organism>
<proteinExistence type="predicted"/>
<reference evidence="1" key="1">
    <citation type="submission" date="2018-05" db="EMBL/GenBank/DDBJ databases">
        <authorList>
            <person name="Lanie J.A."/>
            <person name="Ng W.-L."/>
            <person name="Kazmierczak K.M."/>
            <person name="Andrzejewski T.M."/>
            <person name="Davidsen T.M."/>
            <person name="Wayne K.J."/>
            <person name="Tettelin H."/>
            <person name="Glass J.I."/>
            <person name="Rusch D."/>
            <person name="Podicherti R."/>
            <person name="Tsui H.-C.T."/>
            <person name="Winkler M.E."/>
        </authorList>
    </citation>
    <scope>NUCLEOTIDE SEQUENCE</scope>
</reference>
<dbReference type="EMBL" id="UINC01017052">
    <property type="protein sequence ID" value="SVA70504.1"/>
    <property type="molecule type" value="Genomic_DNA"/>
</dbReference>
<accession>A0A381Y0F8</accession>
<gene>
    <name evidence="1" type="ORF">METZ01_LOCUS123358</name>
</gene>
<name>A0A381Y0F8_9ZZZZ</name>
<evidence type="ECO:0000313" key="1">
    <source>
        <dbReference type="EMBL" id="SVA70504.1"/>
    </source>
</evidence>
<protein>
    <submittedName>
        <fullName evidence="1">Uncharacterized protein</fullName>
    </submittedName>
</protein>